<dbReference type="Pfam" id="PF00149">
    <property type="entry name" value="Metallophos"/>
    <property type="match status" value="1"/>
</dbReference>
<dbReference type="AlphaFoldDB" id="A0A380TJS1"/>
<name>A0A380TJS1_9ZZZZ</name>
<dbReference type="InterPro" id="IPR004843">
    <property type="entry name" value="Calcineurin-like_PHP"/>
</dbReference>
<accession>A0A380TJS1</accession>
<keyword evidence="1" id="KW-0479">Metal-binding</keyword>
<evidence type="ECO:0000256" key="1">
    <source>
        <dbReference type="ARBA" id="ARBA00022723"/>
    </source>
</evidence>
<dbReference type="InterPro" id="IPR029052">
    <property type="entry name" value="Metallo-depent_PP-like"/>
</dbReference>
<gene>
    <name evidence="6" type="ORF">DF3PB_610012</name>
</gene>
<organism evidence="6">
    <name type="scientific">metagenome</name>
    <dbReference type="NCBI Taxonomy" id="256318"/>
    <lineage>
        <taxon>unclassified sequences</taxon>
        <taxon>metagenomes</taxon>
    </lineage>
</organism>
<evidence type="ECO:0000259" key="5">
    <source>
        <dbReference type="Pfam" id="PF00149"/>
    </source>
</evidence>
<protein>
    <submittedName>
        <fullName evidence="6">Calcineurin-like phosphoesterase</fullName>
    </submittedName>
</protein>
<dbReference type="SUPFAM" id="SSF56300">
    <property type="entry name" value="Metallo-dependent phosphatases"/>
    <property type="match status" value="1"/>
</dbReference>
<evidence type="ECO:0000256" key="3">
    <source>
        <dbReference type="ARBA" id="ARBA00023004"/>
    </source>
</evidence>
<evidence type="ECO:0000256" key="2">
    <source>
        <dbReference type="ARBA" id="ARBA00022801"/>
    </source>
</evidence>
<dbReference type="Gene3D" id="3.60.21.10">
    <property type="match status" value="1"/>
</dbReference>
<dbReference type="PANTHER" id="PTHR42988:SF2">
    <property type="entry name" value="CYCLIC NUCLEOTIDE PHOSPHODIESTERASE CBUA0032-RELATED"/>
    <property type="match status" value="1"/>
</dbReference>
<comment type="similarity">
    <text evidence="4">Belongs to the cyclic nucleotide phosphodiesterase class-III family.</text>
</comment>
<keyword evidence="3" id="KW-0408">Iron</keyword>
<keyword evidence="2" id="KW-0378">Hydrolase</keyword>
<dbReference type="EMBL" id="UIDG01000568">
    <property type="protein sequence ID" value="SUS08247.1"/>
    <property type="molecule type" value="Genomic_DNA"/>
</dbReference>
<sequence length="310" mass="33330">MSMFILAHLTDPHLPTPGGQQAAAFANKRLVGLMSWRLRRRHIYRPELLATLVRDLQAQRPDHIAVTGDIVNIALPDEFAAAAAWLGALGTPEGVSVVPGNHDAYVRVAAASSLARWEAYMRGDDPAPADGFPFLRRRNGVALIGLTTAEPSPPGMAWGSLGGRQLARLGQFLAQTRSAGDFRIVLLHHRPIDDGLARHKRLRDAAAFRDVIARQGAELVLHGHTHRFEVGFLTAGGREIPVVGAPSASAATDAADHTAQYHLYRIAAVEGGWSLDMRARRCAPAGGSLTEHPFRWLFVPAPAADTGSTG</sequence>
<dbReference type="PANTHER" id="PTHR42988">
    <property type="entry name" value="PHOSPHOHYDROLASE"/>
    <property type="match status" value="1"/>
</dbReference>
<dbReference type="GO" id="GO:0046872">
    <property type="term" value="F:metal ion binding"/>
    <property type="evidence" value="ECO:0007669"/>
    <property type="project" value="UniProtKB-KW"/>
</dbReference>
<evidence type="ECO:0000313" key="6">
    <source>
        <dbReference type="EMBL" id="SUS08247.1"/>
    </source>
</evidence>
<feature type="domain" description="Calcineurin-like phosphoesterase" evidence="5">
    <location>
        <begin position="7"/>
        <end position="227"/>
    </location>
</feature>
<evidence type="ECO:0000256" key="4">
    <source>
        <dbReference type="ARBA" id="ARBA00025742"/>
    </source>
</evidence>
<proteinExistence type="inferred from homology"/>
<dbReference type="InterPro" id="IPR050884">
    <property type="entry name" value="CNP_phosphodiesterase-III"/>
</dbReference>
<dbReference type="GO" id="GO:0016787">
    <property type="term" value="F:hydrolase activity"/>
    <property type="evidence" value="ECO:0007669"/>
    <property type="project" value="UniProtKB-KW"/>
</dbReference>
<reference evidence="6" key="1">
    <citation type="submission" date="2018-07" db="EMBL/GenBank/DDBJ databases">
        <authorList>
            <person name="Quirk P.G."/>
            <person name="Krulwich T.A."/>
        </authorList>
    </citation>
    <scope>NUCLEOTIDE SEQUENCE</scope>
</reference>